<evidence type="ECO:0000313" key="2">
    <source>
        <dbReference type="EMBL" id="MDA3732504.1"/>
    </source>
</evidence>
<comment type="caution">
    <text evidence="2">The sequence shown here is derived from an EMBL/GenBank/DDBJ whole genome shotgun (WGS) entry which is preliminary data.</text>
</comment>
<dbReference type="InterPro" id="IPR036397">
    <property type="entry name" value="RNaseH_sf"/>
</dbReference>
<feature type="domain" description="YprB ribonuclease H-like" evidence="1">
    <location>
        <begin position="20"/>
        <end position="178"/>
    </location>
</feature>
<organism evidence="2 3">
    <name type="scientific">Holtiella tumoricola</name>
    <dbReference type="NCBI Taxonomy" id="3018743"/>
    <lineage>
        <taxon>Bacteria</taxon>
        <taxon>Bacillati</taxon>
        <taxon>Bacillota</taxon>
        <taxon>Clostridia</taxon>
        <taxon>Lachnospirales</taxon>
        <taxon>Cellulosilyticaceae</taxon>
        <taxon>Holtiella</taxon>
    </lineage>
</organism>
<proteinExistence type="predicted"/>
<protein>
    <submittedName>
        <fullName evidence="2">Ribonuclease H-like domain-containing protein</fullName>
    </submittedName>
</protein>
<dbReference type="Gene3D" id="3.30.420.10">
    <property type="entry name" value="Ribonuclease H-like superfamily/Ribonuclease H"/>
    <property type="match status" value="1"/>
</dbReference>
<evidence type="ECO:0000313" key="3">
    <source>
        <dbReference type="Proteomes" id="UP001169242"/>
    </source>
</evidence>
<gene>
    <name evidence="2" type="ORF">PBV87_13515</name>
</gene>
<dbReference type="InterPro" id="IPR012337">
    <property type="entry name" value="RNaseH-like_sf"/>
</dbReference>
<reference evidence="2" key="1">
    <citation type="journal article" date="2023" name="Int. J. Syst. Evol. Microbiol.">
        <title>&lt;i&gt;Holtiella tumoricola&lt;/i&gt; gen. nov. sp. nov., isolated from a human clinical sample.</title>
        <authorList>
            <person name="Allen-Vercoe E."/>
            <person name="Daigneault M.C."/>
            <person name="Vancuren S.J."/>
            <person name="Cochrane K."/>
            <person name="O'Neal L.L."/>
            <person name="Sankaranarayanan K."/>
            <person name="Lawson P.A."/>
        </authorList>
    </citation>
    <scope>NUCLEOTIDE SEQUENCE</scope>
    <source>
        <strain evidence="2">CC70A</strain>
    </source>
</reference>
<accession>A0AA42DNT1</accession>
<sequence length="340" mass="39363">MIYIKKSLPVTDSFISKDTCFLDFETTGLSKQNDHIMCIGLASLNEGDFLLEQWLIENTEEEIKLLYTLMETLHKFNRIYTYGGKHFEWPFLTFKLEAYDLDASFLTACHLVDLKPSKAKRTTLESQAGFKRLQTSTGKELAKLAKLSLQTPSEAYQTLILEHNREELLSLQALFNYLQFLKHLSSNDLKETVLKEQSLVFRLSPTLTYSKSFDLTCKHVVCHYDTEQNIFQIQLEAHLLTLKTYLPAKDYYLIEGELMHKSLAKLLPASMRQKVAKDQCYLEQEGYYLPYTLEESERSWQDCNKVCYTLYDPNTFAPHIPSLLRQILKGLSKLTSASPQ</sequence>
<keyword evidence="3" id="KW-1185">Reference proteome</keyword>
<dbReference type="SUPFAM" id="SSF53098">
    <property type="entry name" value="Ribonuclease H-like"/>
    <property type="match status" value="1"/>
</dbReference>
<dbReference type="AlphaFoldDB" id="A0AA42DNT1"/>
<dbReference type="Proteomes" id="UP001169242">
    <property type="component" value="Unassembled WGS sequence"/>
</dbReference>
<dbReference type="PANTHER" id="PTHR38462">
    <property type="entry name" value="EXONUCLEASE-LIKE PROTEIN"/>
    <property type="match status" value="1"/>
</dbReference>
<dbReference type="InterPro" id="IPR038720">
    <property type="entry name" value="YprB_RNase_H-like_dom"/>
</dbReference>
<dbReference type="RefSeq" id="WP_271012616.1">
    <property type="nucleotide sequence ID" value="NZ_JAQIFT010000048.1"/>
</dbReference>
<dbReference type="EMBL" id="JAQIFT010000048">
    <property type="protein sequence ID" value="MDA3732504.1"/>
    <property type="molecule type" value="Genomic_DNA"/>
</dbReference>
<name>A0AA42DNT1_9FIRM</name>
<evidence type="ECO:0000259" key="1">
    <source>
        <dbReference type="Pfam" id="PF13482"/>
    </source>
</evidence>
<dbReference type="GO" id="GO:0003676">
    <property type="term" value="F:nucleic acid binding"/>
    <property type="evidence" value="ECO:0007669"/>
    <property type="project" value="InterPro"/>
</dbReference>
<dbReference type="Pfam" id="PF13482">
    <property type="entry name" value="RNase_H_2"/>
    <property type="match status" value="1"/>
</dbReference>
<dbReference type="PANTHER" id="PTHR38462:SF1">
    <property type="entry name" value="YPRB RIBONUCLEASE H-LIKE DOMAIN-CONTAINING PROTEIN"/>
    <property type="match status" value="1"/>
</dbReference>